<comment type="caution">
    <text evidence="1">The sequence shown here is derived from an EMBL/GenBank/DDBJ whole genome shotgun (WGS) entry which is preliminary data.</text>
</comment>
<organism evidence="1 2">
    <name type="scientific">Burkholderia cepacia</name>
    <name type="common">Pseudomonas cepacia</name>
    <dbReference type="NCBI Taxonomy" id="292"/>
    <lineage>
        <taxon>Bacteria</taxon>
        <taxon>Pseudomonadati</taxon>
        <taxon>Pseudomonadota</taxon>
        <taxon>Betaproteobacteria</taxon>
        <taxon>Burkholderiales</taxon>
        <taxon>Burkholderiaceae</taxon>
        <taxon>Burkholderia</taxon>
        <taxon>Burkholderia cepacia complex</taxon>
    </lineage>
</organism>
<dbReference type="AlphaFoldDB" id="A0A8I1B559"/>
<accession>A0A8I1B559</accession>
<proteinExistence type="predicted"/>
<dbReference type="Proteomes" id="UP000645612">
    <property type="component" value="Unassembled WGS sequence"/>
</dbReference>
<dbReference type="RefSeq" id="WP_176131559.1">
    <property type="nucleotide sequence ID" value="NZ_CADDZZ010000025.1"/>
</dbReference>
<evidence type="ECO:0000313" key="2">
    <source>
        <dbReference type="Proteomes" id="UP000645612"/>
    </source>
</evidence>
<evidence type="ECO:0000313" key="1">
    <source>
        <dbReference type="EMBL" id="MBH9701459.1"/>
    </source>
</evidence>
<name>A0A8I1B559_BURCE</name>
<dbReference type="EMBL" id="JAEDXG010000046">
    <property type="protein sequence ID" value="MBH9701459.1"/>
    <property type="molecule type" value="Genomic_DNA"/>
</dbReference>
<protein>
    <submittedName>
        <fullName evidence="1">Uncharacterized protein</fullName>
    </submittedName>
</protein>
<gene>
    <name evidence="1" type="ORF">JAO13_33980</name>
</gene>
<reference evidence="1" key="1">
    <citation type="submission" date="2020-12" db="EMBL/GenBank/DDBJ databases">
        <title>Burkholderia cepacia complex in Mexico.</title>
        <authorList>
            <person name="Estrada P."/>
        </authorList>
    </citation>
    <scope>NUCLEOTIDE SEQUENCE</scope>
    <source>
        <strain evidence="1">871</strain>
    </source>
</reference>
<sequence>MMSPMLCARHGGRPFTVAAKRIGDRIRERGRFEPGELVQVSLDRPKRSYVVWMTRADLDEHAVTADYVDGVAHVTELRKFALLDRACEHVCPDCLDELLVRSGEQPHSPTPVSRAFDTAIIADNATVDGPLVRCNIHGIAVGSRTSPAMAALIDQRDAVPHGRLINVVVTSPKAENKFFWFDEAFLLRVLGPDIDLSTGIYRMESGDRSRHLLRCGISVCKHCLRDWLQRNGIA</sequence>